<keyword evidence="2" id="KW-0808">Transferase</keyword>
<evidence type="ECO:0000256" key="1">
    <source>
        <dbReference type="ARBA" id="ARBA00022676"/>
    </source>
</evidence>
<dbReference type="InterPro" id="IPR029044">
    <property type="entry name" value="Nucleotide-diphossugar_trans"/>
</dbReference>
<keyword evidence="1" id="KW-0328">Glycosyltransferase</keyword>
<dbReference type="PANTHER" id="PTHR22916">
    <property type="entry name" value="GLYCOSYLTRANSFERASE"/>
    <property type="match status" value="1"/>
</dbReference>
<dbReference type="Gene3D" id="3.90.550.10">
    <property type="entry name" value="Spore Coat Polysaccharide Biosynthesis Protein SpsA, Chain A"/>
    <property type="match status" value="1"/>
</dbReference>
<proteinExistence type="predicted"/>
<dbReference type="CDD" id="cd00761">
    <property type="entry name" value="Glyco_tranf_GTA_type"/>
    <property type="match status" value="1"/>
</dbReference>
<evidence type="ECO:0000256" key="2">
    <source>
        <dbReference type="ARBA" id="ARBA00022679"/>
    </source>
</evidence>
<name>A0ABR6KLL3_9BACT</name>
<dbReference type="InterPro" id="IPR001173">
    <property type="entry name" value="Glyco_trans_2-like"/>
</dbReference>
<accession>A0ABR6KLL3</accession>
<evidence type="ECO:0000313" key="5">
    <source>
        <dbReference type="Proteomes" id="UP000533637"/>
    </source>
</evidence>
<dbReference type="SUPFAM" id="SSF53448">
    <property type="entry name" value="Nucleotide-diphospho-sugar transferases"/>
    <property type="match status" value="1"/>
</dbReference>
<evidence type="ECO:0000313" key="4">
    <source>
        <dbReference type="EMBL" id="MBB4622345.1"/>
    </source>
</evidence>
<gene>
    <name evidence="4" type="ORF">GGQ57_002245</name>
</gene>
<organism evidence="4 5">
    <name type="scientific">Parabacteroides faecis</name>
    <dbReference type="NCBI Taxonomy" id="1217282"/>
    <lineage>
        <taxon>Bacteria</taxon>
        <taxon>Pseudomonadati</taxon>
        <taxon>Bacteroidota</taxon>
        <taxon>Bacteroidia</taxon>
        <taxon>Bacteroidales</taxon>
        <taxon>Tannerellaceae</taxon>
        <taxon>Parabacteroides</taxon>
    </lineage>
</organism>
<dbReference type="PANTHER" id="PTHR22916:SF51">
    <property type="entry name" value="GLYCOSYLTRANSFERASE EPSH-RELATED"/>
    <property type="match status" value="1"/>
</dbReference>
<reference evidence="4 5" key="1">
    <citation type="submission" date="2020-08" db="EMBL/GenBank/DDBJ databases">
        <title>Genomic Encyclopedia of Type Strains, Phase IV (KMG-IV): sequencing the most valuable type-strain genomes for metagenomic binning, comparative biology and taxonomic classification.</title>
        <authorList>
            <person name="Goeker M."/>
        </authorList>
    </citation>
    <scope>NUCLEOTIDE SEQUENCE [LARGE SCALE GENOMIC DNA]</scope>
    <source>
        <strain evidence="4 5">DSM 102983</strain>
    </source>
</reference>
<sequence>MNSKISLIIPVFNLEAYIDRCISSLLFQTYENLEFIFVNDGSKDNSLSILRMYEKEDKRVKVIEQENAGVSVARNRGIEVSTGDYIMFVDGDDWLEFNTVEKMFEYINSGDHDIACCNFVFECLETGKKRYTSRPFTSYELKGRDILASYLSGKGLWASSCARLYKVSFLKTYCFQFEPGVSIGEDGFFSLQVMSKAKSIIICGDPFYHVLVRSSSATRSVAYNGFLFRENSYCNYLYNNGLLEDFIEEYRVWFLWSCTSYILKAALRLSYANFKTSYDRYVIDSNFYQFNKHSIRKRMSLKKYLLALLSKYPQLAYSIFYIYTKMYKKYLF</sequence>
<dbReference type="Proteomes" id="UP000533637">
    <property type="component" value="Unassembled WGS sequence"/>
</dbReference>
<protein>
    <submittedName>
        <fullName evidence="4">Glycosyltransferase involved in cell wall biosynthesis</fullName>
    </submittedName>
</protein>
<keyword evidence="5" id="KW-1185">Reference proteome</keyword>
<dbReference type="EMBL" id="JACHOC010000004">
    <property type="protein sequence ID" value="MBB4622345.1"/>
    <property type="molecule type" value="Genomic_DNA"/>
</dbReference>
<feature type="domain" description="Glycosyltransferase 2-like" evidence="3">
    <location>
        <begin position="6"/>
        <end position="172"/>
    </location>
</feature>
<comment type="caution">
    <text evidence="4">The sequence shown here is derived from an EMBL/GenBank/DDBJ whole genome shotgun (WGS) entry which is preliminary data.</text>
</comment>
<dbReference type="Pfam" id="PF00535">
    <property type="entry name" value="Glycos_transf_2"/>
    <property type="match status" value="1"/>
</dbReference>
<dbReference type="RefSeq" id="WP_183670726.1">
    <property type="nucleotide sequence ID" value="NZ_BMPB01000013.1"/>
</dbReference>
<evidence type="ECO:0000259" key="3">
    <source>
        <dbReference type="Pfam" id="PF00535"/>
    </source>
</evidence>